<dbReference type="Gene3D" id="2.30.30.40">
    <property type="entry name" value="SH3 Domains"/>
    <property type="match status" value="1"/>
</dbReference>
<evidence type="ECO:0000313" key="6">
    <source>
        <dbReference type="Proteomes" id="UP000032417"/>
    </source>
</evidence>
<dbReference type="PATRIC" id="fig|1562970.3.peg.2017"/>
<proteinExistence type="predicted"/>
<evidence type="ECO:0000259" key="4">
    <source>
        <dbReference type="PROSITE" id="PS51781"/>
    </source>
</evidence>
<accession>A0A098C2W3</accession>
<feature type="repeat" description="TPR" evidence="1">
    <location>
        <begin position="91"/>
        <end position="124"/>
    </location>
</feature>
<dbReference type="Pfam" id="PF00515">
    <property type="entry name" value="TPR_1"/>
    <property type="match status" value="1"/>
</dbReference>
<dbReference type="STRING" id="1562970.ING2E5B_2042"/>
<dbReference type="InterPro" id="IPR011990">
    <property type="entry name" value="TPR-like_helical_dom_sf"/>
</dbReference>
<feature type="transmembrane region" description="Helical" evidence="2">
    <location>
        <begin position="165"/>
        <end position="187"/>
    </location>
</feature>
<reference evidence="5 6" key="1">
    <citation type="submission" date="2014-08" db="EMBL/GenBank/DDBJ databases">
        <authorList>
            <person name="Wibberg D."/>
        </authorList>
    </citation>
    <scope>NUCLEOTIDE SEQUENCE [LARGE SCALE GENOMIC DNA]</scope>
    <source>
        <strain evidence="6">ING2-E5B</strain>
    </source>
</reference>
<feature type="domain" description="SH3b" evidence="4">
    <location>
        <begin position="224"/>
        <end position="286"/>
    </location>
</feature>
<evidence type="ECO:0000256" key="2">
    <source>
        <dbReference type="SAM" id="Phobius"/>
    </source>
</evidence>
<dbReference type="Proteomes" id="UP000032417">
    <property type="component" value="Chromosome 1"/>
</dbReference>
<organism evidence="5 6">
    <name type="scientific">Fermentimonas caenicola</name>
    <dbReference type="NCBI Taxonomy" id="1562970"/>
    <lineage>
        <taxon>Bacteria</taxon>
        <taxon>Pseudomonadati</taxon>
        <taxon>Bacteroidota</taxon>
        <taxon>Bacteroidia</taxon>
        <taxon>Bacteroidales</taxon>
        <taxon>Dysgonomonadaceae</taxon>
        <taxon>Fermentimonas</taxon>
    </lineage>
</organism>
<dbReference type="HOGENOM" id="CLU_080147_0_0_10"/>
<keyword evidence="1" id="KW-0802">TPR repeat</keyword>
<dbReference type="PROSITE" id="PS50005">
    <property type="entry name" value="TPR"/>
    <property type="match status" value="1"/>
</dbReference>
<keyword evidence="2" id="KW-1133">Transmembrane helix</keyword>
<dbReference type="EMBL" id="LN515532">
    <property type="protein sequence ID" value="CEA16771.1"/>
    <property type="molecule type" value="Genomic_DNA"/>
</dbReference>
<keyword evidence="6" id="KW-1185">Reference proteome</keyword>
<dbReference type="InterPro" id="IPR019734">
    <property type="entry name" value="TPR_rpt"/>
</dbReference>
<feature type="transmembrane region" description="Helical" evidence="2">
    <location>
        <begin position="196"/>
        <end position="215"/>
    </location>
</feature>
<dbReference type="SUPFAM" id="SSF48452">
    <property type="entry name" value="TPR-like"/>
    <property type="match status" value="1"/>
</dbReference>
<dbReference type="Gene3D" id="1.25.40.10">
    <property type="entry name" value="Tetratricopeptide repeat domain"/>
    <property type="match status" value="1"/>
</dbReference>
<feature type="signal peptide" evidence="3">
    <location>
        <begin position="1"/>
        <end position="22"/>
    </location>
</feature>
<dbReference type="SMART" id="SM00028">
    <property type="entry name" value="TPR"/>
    <property type="match status" value="2"/>
</dbReference>
<dbReference type="PROSITE" id="PS50293">
    <property type="entry name" value="TPR_REGION"/>
    <property type="match status" value="1"/>
</dbReference>
<name>A0A098C2W3_9BACT</name>
<evidence type="ECO:0000256" key="3">
    <source>
        <dbReference type="SAM" id="SignalP"/>
    </source>
</evidence>
<dbReference type="KEGG" id="pbt:ING2E5B_2042"/>
<keyword evidence="3" id="KW-0732">Signal</keyword>
<gene>
    <name evidence="5" type="ORF">ING2E5B_2042</name>
</gene>
<dbReference type="Pfam" id="PF08239">
    <property type="entry name" value="SH3_3"/>
    <property type="match status" value="1"/>
</dbReference>
<dbReference type="InterPro" id="IPR003646">
    <property type="entry name" value="SH3-like_bac-type"/>
</dbReference>
<dbReference type="PROSITE" id="PS51781">
    <property type="entry name" value="SH3B"/>
    <property type="match status" value="1"/>
</dbReference>
<evidence type="ECO:0000256" key="1">
    <source>
        <dbReference type="PROSITE-ProRule" id="PRU00339"/>
    </source>
</evidence>
<feature type="chain" id="PRO_5001933381" description="SH3b domain-containing protein" evidence="3">
    <location>
        <begin position="23"/>
        <end position="286"/>
    </location>
</feature>
<sequence length="286" mass="32365">MKLIKYISVLFIAALFTLQVTGQNTSGSEQQDNLPAAEDQLLPLADDIQDTEESGLYEMASNAYRNQDYKRSIELYEEAVSQGVKENRVSAQLYYNLGNAYFRDNQLGKAILNYERALLLDPGDSDIRHNLRFANNRTVDRIAASGNLFLVNWIDSVRNLFSSNVWATIAIVLFLLFLLSVAVFLFVRILWARKTAFYTGIVLFIFMIIANSFSFRQKRERLRGDTAIVMVGAAAVNASPDVNSNQLFELHEGTKVKIRSSDGNWYEVEIANGSVGWTYEDNIEII</sequence>
<dbReference type="AlphaFoldDB" id="A0A098C2W3"/>
<keyword evidence="2" id="KW-0472">Membrane</keyword>
<protein>
    <recommendedName>
        <fullName evidence="4">SH3b domain-containing protein</fullName>
    </recommendedName>
</protein>
<evidence type="ECO:0000313" key="5">
    <source>
        <dbReference type="EMBL" id="CEA16771.1"/>
    </source>
</evidence>
<keyword evidence="2" id="KW-0812">Transmembrane</keyword>